<dbReference type="GO" id="GO:0034628">
    <property type="term" value="P:'de novo' NAD+ biosynthetic process from L-aspartate"/>
    <property type="evidence" value="ECO:0007669"/>
    <property type="project" value="TreeGrafter"/>
</dbReference>
<dbReference type="GO" id="GO:0051539">
    <property type="term" value="F:4 iron, 4 sulfur cluster binding"/>
    <property type="evidence" value="ECO:0007669"/>
    <property type="project" value="UniProtKB-KW"/>
</dbReference>
<evidence type="ECO:0000256" key="7">
    <source>
        <dbReference type="ARBA" id="ARBA00022723"/>
    </source>
</evidence>
<dbReference type="AlphaFoldDB" id="A0A6J6CJL4"/>
<evidence type="ECO:0000256" key="5">
    <source>
        <dbReference type="ARBA" id="ARBA00022642"/>
    </source>
</evidence>
<dbReference type="InterPro" id="IPR036094">
    <property type="entry name" value="NadA_sf"/>
</dbReference>
<evidence type="ECO:0000313" key="10">
    <source>
        <dbReference type="EMBL" id="CAB4550489.1"/>
    </source>
</evidence>
<comment type="pathway">
    <text evidence="2">Cofactor biosynthesis; NAD(+) biosynthesis; quinolinate from iminoaspartate: step 1/1.</text>
</comment>
<evidence type="ECO:0000256" key="3">
    <source>
        <dbReference type="ARBA" id="ARBA00012669"/>
    </source>
</evidence>
<evidence type="ECO:0000256" key="8">
    <source>
        <dbReference type="ARBA" id="ARBA00023004"/>
    </source>
</evidence>
<dbReference type="GO" id="GO:0046872">
    <property type="term" value="F:metal ion binding"/>
    <property type="evidence" value="ECO:0007669"/>
    <property type="project" value="UniProtKB-KW"/>
</dbReference>
<dbReference type="SUPFAM" id="SSF142754">
    <property type="entry name" value="NadA-like"/>
    <property type="match status" value="1"/>
</dbReference>
<dbReference type="PANTHER" id="PTHR30573:SF0">
    <property type="entry name" value="QUINOLINATE SYNTHASE, CHLOROPLASTIC"/>
    <property type="match status" value="1"/>
</dbReference>
<dbReference type="Gene3D" id="3.40.50.10800">
    <property type="entry name" value="NadA-like"/>
    <property type="match status" value="1"/>
</dbReference>
<dbReference type="UniPathway" id="UPA00253">
    <property type="reaction ID" value="UER00327"/>
</dbReference>
<organism evidence="10">
    <name type="scientific">freshwater metagenome</name>
    <dbReference type="NCBI Taxonomy" id="449393"/>
    <lineage>
        <taxon>unclassified sequences</taxon>
        <taxon>metagenomes</taxon>
        <taxon>ecological metagenomes</taxon>
    </lineage>
</organism>
<reference evidence="10" key="1">
    <citation type="submission" date="2020-05" db="EMBL/GenBank/DDBJ databases">
        <authorList>
            <person name="Chiriac C."/>
            <person name="Salcher M."/>
            <person name="Ghai R."/>
            <person name="Kavagutti S V."/>
        </authorList>
    </citation>
    <scope>NUCLEOTIDE SEQUENCE</scope>
</reference>
<evidence type="ECO:0000256" key="9">
    <source>
        <dbReference type="ARBA" id="ARBA00023014"/>
    </source>
</evidence>
<dbReference type="Pfam" id="PF02445">
    <property type="entry name" value="NadA"/>
    <property type="match status" value="1"/>
</dbReference>
<evidence type="ECO:0000256" key="6">
    <source>
        <dbReference type="ARBA" id="ARBA00022679"/>
    </source>
</evidence>
<keyword evidence="8" id="KW-0408">Iron</keyword>
<keyword evidence="4" id="KW-0004">4Fe-4S</keyword>
<dbReference type="GO" id="GO:0005829">
    <property type="term" value="C:cytosol"/>
    <property type="evidence" value="ECO:0007669"/>
    <property type="project" value="TreeGrafter"/>
</dbReference>
<comment type="cofactor">
    <cofactor evidence="1">
        <name>[4Fe-4S] cluster</name>
        <dbReference type="ChEBI" id="CHEBI:49883"/>
    </cofactor>
</comment>
<evidence type="ECO:0000256" key="1">
    <source>
        <dbReference type="ARBA" id="ARBA00001966"/>
    </source>
</evidence>
<dbReference type="EC" id="2.5.1.72" evidence="3"/>
<keyword evidence="7" id="KW-0479">Metal-binding</keyword>
<evidence type="ECO:0000256" key="2">
    <source>
        <dbReference type="ARBA" id="ARBA00005065"/>
    </source>
</evidence>
<dbReference type="EMBL" id="CAEZSY010000023">
    <property type="protein sequence ID" value="CAB4550489.1"/>
    <property type="molecule type" value="Genomic_DNA"/>
</dbReference>
<keyword evidence="6" id="KW-0808">Transferase</keyword>
<sequence>MVHPECQHEVVSIADVVGSTEMIIRTVTESPAGSKWAIGTELNLVQRLANENPNKEVIFLDKAVCYCSTMNRIDLPHLVWAMESLVNGKIVNQIKVDSETAKFAKVALDRMLALP</sequence>
<proteinExistence type="predicted"/>
<gene>
    <name evidence="10" type="ORF">UFOPK1509_00277</name>
</gene>
<accession>A0A6J6CJL4</accession>
<protein>
    <recommendedName>
        <fullName evidence="3">quinolinate synthase</fullName>
        <ecNumber evidence="3">2.5.1.72</ecNumber>
    </recommendedName>
</protein>
<name>A0A6J6CJL4_9ZZZZ</name>
<dbReference type="PANTHER" id="PTHR30573">
    <property type="entry name" value="QUINOLINATE SYNTHETASE A"/>
    <property type="match status" value="1"/>
</dbReference>
<keyword evidence="5" id="KW-0662">Pyridine nucleotide biosynthesis</keyword>
<dbReference type="GO" id="GO:0008987">
    <property type="term" value="F:quinolinate synthetase A activity"/>
    <property type="evidence" value="ECO:0007669"/>
    <property type="project" value="InterPro"/>
</dbReference>
<dbReference type="InterPro" id="IPR003473">
    <property type="entry name" value="NadA"/>
</dbReference>
<keyword evidence="9" id="KW-0411">Iron-sulfur</keyword>
<evidence type="ECO:0000256" key="4">
    <source>
        <dbReference type="ARBA" id="ARBA00022485"/>
    </source>
</evidence>